<dbReference type="AlphaFoldDB" id="A0A5B9QIG7"/>
<reference evidence="2 3" key="1">
    <citation type="submission" date="2019-08" db="EMBL/GenBank/DDBJ databases">
        <title>Deep-cultivation of Planctomycetes and their phenomic and genomic characterization uncovers novel biology.</title>
        <authorList>
            <person name="Wiegand S."/>
            <person name="Jogler M."/>
            <person name="Boedeker C."/>
            <person name="Pinto D."/>
            <person name="Vollmers J."/>
            <person name="Rivas-Marin E."/>
            <person name="Kohn T."/>
            <person name="Peeters S.H."/>
            <person name="Heuer A."/>
            <person name="Rast P."/>
            <person name="Oberbeckmann S."/>
            <person name="Bunk B."/>
            <person name="Jeske O."/>
            <person name="Meyerdierks A."/>
            <person name="Storesund J.E."/>
            <person name="Kallscheuer N."/>
            <person name="Luecker S."/>
            <person name="Lage O.M."/>
            <person name="Pohl T."/>
            <person name="Merkel B.J."/>
            <person name="Hornburger P."/>
            <person name="Mueller R.-W."/>
            <person name="Bruemmer F."/>
            <person name="Labrenz M."/>
            <person name="Spormann A.M."/>
            <person name="Op den Camp H."/>
            <person name="Overmann J."/>
            <person name="Amann R."/>
            <person name="Jetten M.S.M."/>
            <person name="Mascher T."/>
            <person name="Medema M.H."/>
            <person name="Devos D.P."/>
            <person name="Kaster A.-K."/>
            <person name="Ovreas L."/>
            <person name="Rohde M."/>
            <person name="Galperin M.Y."/>
            <person name="Jogler C."/>
        </authorList>
    </citation>
    <scope>NUCLEOTIDE SEQUENCE [LARGE SCALE GENOMIC DNA]</scope>
    <source>
        <strain evidence="2 3">Pr1d</strain>
    </source>
</reference>
<keyword evidence="3" id="KW-1185">Reference proteome</keyword>
<dbReference type="OrthoDB" id="262046at2"/>
<organism evidence="2 3">
    <name type="scientific">Bythopirellula goksoeyrii</name>
    <dbReference type="NCBI Taxonomy" id="1400387"/>
    <lineage>
        <taxon>Bacteria</taxon>
        <taxon>Pseudomonadati</taxon>
        <taxon>Planctomycetota</taxon>
        <taxon>Planctomycetia</taxon>
        <taxon>Pirellulales</taxon>
        <taxon>Lacipirellulaceae</taxon>
        <taxon>Bythopirellula</taxon>
    </lineage>
</organism>
<keyword evidence="1" id="KW-0732">Signal</keyword>
<protein>
    <submittedName>
        <fullName evidence="2">Uncharacterized protein</fullName>
    </submittedName>
</protein>
<sequence precursor="true">MIEVQQSKKRCLGVLAATLATCSLVATSLHAGTIPSGAQTLPIGQSVKLNLLTSGEIPGVVVGDKLFKEFIYSWTNNMPAPENVNVTAIIDSDDNFGIRFQGSFSDLPGDLVASDASLSFSVHVVHEPTNGNSEAENGYGSTRFLISDAHLKSAVFLDEGTPGSFGSVDESFLGNVPQIPQTLHVFNSTLGQGGKKSEDGVIFDNTYEWLHVQKDIYAFAAEGANAPVRMTIIDQTFSQVEIPEPSSATILMMLGSVAVMGFSRRSL</sequence>
<accession>A0A5B9QIG7</accession>
<feature type="chain" id="PRO_5022753181" evidence="1">
    <location>
        <begin position="32"/>
        <end position="267"/>
    </location>
</feature>
<dbReference type="EMBL" id="CP042913">
    <property type="protein sequence ID" value="QEG34021.1"/>
    <property type="molecule type" value="Genomic_DNA"/>
</dbReference>
<gene>
    <name evidence="2" type="ORF">Pr1d_12930</name>
</gene>
<feature type="signal peptide" evidence="1">
    <location>
        <begin position="1"/>
        <end position="31"/>
    </location>
</feature>
<proteinExistence type="predicted"/>
<evidence type="ECO:0000313" key="2">
    <source>
        <dbReference type="EMBL" id="QEG34021.1"/>
    </source>
</evidence>
<dbReference type="Proteomes" id="UP000323917">
    <property type="component" value="Chromosome"/>
</dbReference>
<evidence type="ECO:0000256" key="1">
    <source>
        <dbReference type="SAM" id="SignalP"/>
    </source>
</evidence>
<name>A0A5B9QIG7_9BACT</name>
<dbReference type="KEGG" id="bgok:Pr1d_12930"/>
<evidence type="ECO:0000313" key="3">
    <source>
        <dbReference type="Proteomes" id="UP000323917"/>
    </source>
</evidence>